<protein>
    <submittedName>
        <fullName evidence="2">Uncharacterized protein</fullName>
    </submittedName>
</protein>
<evidence type="ECO:0000313" key="3">
    <source>
        <dbReference type="Proteomes" id="UP001358586"/>
    </source>
</evidence>
<sequence length="66" mass="7731">MYTGDEEPYGLDEIESVTPSINPVRNQPPRVDKRNANIAPKMSSRKGKKKMDEDIEWTQEFRFVFL</sequence>
<feature type="compositionally biased region" description="Acidic residues" evidence="1">
    <location>
        <begin position="1"/>
        <end position="15"/>
    </location>
</feature>
<comment type="caution">
    <text evidence="2">The sequence shown here is derived from an EMBL/GenBank/DDBJ whole genome shotgun (WGS) entry which is preliminary data.</text>
</comment>
<evidence type="ECO:0000313" key="2">
    <source>
        <dbReference type="EMBL" id="KAK5832784.1"/>
    </source>
</evidence>
<organism evidence="2 3">
    <name type="scientific">Gossypium arboreum</name>
    <name type="common">Tree cotton</name>
    <name type="synonym">Gossypium nanking</name>
    <dbReference type="NCBI Taxonomy" id="29729"/>
    <lineage>
        <taxon>Eukaryota</taxon>
        <taxon>Viridiplantae</taxon>
        <taxon>Streptophyta</taxon>
        <taxon>Embryophyta</taxon>
        <taxon>Tracheophyta</taxon>
        <taxon>Spermatophyta</taxon>
        <taxon>Magnoliopsida</taxon>
        <taxon>eudicotyledons</taxon>
        <taxon>Gunneridae</taxon>
        <taxon>Pentapetalae</taxon>
        <taxon>rosids</taxon>
        <taxon>malvids</taxon>
        <taxon>Malvales</taxon>
        <taxon>Malvaceae</taxon>
        <taxon>Malvoideae</taxon>
        <taxon>Gossypium</taxon>
    </lineage>
</organism>
<dbReference type="EMBL" id="JARKNE010000005">
    <property type="protein sequence ID" value="KAK5832784.1"/>
    <property type="molecule type" value="Genomic_DNA"/>
</dbReference>
<accession>A0ABR0Q0W5</accession>
<evidence type="ECO:0000256" key="1">
    <source>
        <dbReference type="SAM" id="MobiDB-lite"/>
    </source>
</evidence>
<reference evidence="2 3" key="1">
    <citation type="submission" date="2023-03" db="EMBL/GenBank/DDBJ databases">
        <title>WGS of Gossypium arboreum.</title>
        <authorList>
            <person name="Yu D."/>
        </authorList>
    </citation>
    <scope>NUCLEOTIDE SEQUENCE [LARGE SCALE GENOMIC DNA]</scope>
    <source>
        <tissue evidence="2">Leaf</tissue>
    </source>
</reference>
<feature type="region of interest" description="Disordered" evidence="1">
    <location>
        <begin position="1"/>
        <end position="51"/>
    </location>
</feature>
<dbReference type="Proteomes" id="UP001358586">
    <property type="component" value="Chromosome 5"/>
</dbReference>
<name>A0ABR0Q0W5_GOSAR</name>
<gene>
    <name evidence="2" type="ORF">PVK06_016587</name>
</gene>
<keyword evidence="3" id="KW-1185">Reference proteome</keyword>
<proteinExistence type="predicted"/>